<evidence type="ECO:0000313" key="3">
    <source>
        <dbReference type="Proteomes" id="UP000092716"/>
    </source>
</evidence>
<organism evidence="2 3">
    <name type="scientific">Plasmodium coatneyi</name>
    <dbReference type="NCBI Taxonomy" id="208452"/>
    <lineage>
        <taxon>Eukaryota</taxon>
        <taxon>Sar</taxon>
        <taxon>Alveolata</taxon>
        <taxon>Apicomplexa</taxon>
        <taxon>Aconoidasida</taxon>
        <taxon>Haemosporida</taxon>
        <taxon>Plasmodiidae</taxon>
        <taxon>Plasmodium</taxon>
    </lineage>
</organism>
<dbReference type="EMBL" id="CP016249">
    <property type="protein sequence ID" value="ANQ09198.1"/>
    <property type="molecule type" value="Genomic_DNA"/>
</dbReference>
<gene>
    <name evidence="2" type="ORF">PCOAH_00032920</name>
</gene>
<dbReference type="AlphaFoldDB" id="A0A1B1E2C7"/>
<evidence type="ECO:0000256" key="1">
    <source>
        <dbReference type="SAM" id="MobiDB-lite"/>
    </source>
</evidence>
<dbReference type="GeneID" id="30910023"/>
<dbReference type="OrthoDB" id="330493at2759"/>
<protein>
    <submittedName>
        <fullName evidence="2">Uncharacterized protein</fullName>
    </submittedName>
</protein>
<keyword evidence="3" id="KW-1185">Reference proteome</keyword>
<proteinExistence type="predicted"/>
<sequence length="336" mass="38980">MNGNNENNSDLKEHKKENTAECSLNDETIIPICIKNILQCTIRGEADNEHFLKRKNEELNSYIEKNIPGGASPEEEDDWNKSDDGLEFINVSGNNASENINGNNYREAFLNSPHEQRNLEMCADGLGKVPDEADNRESNDKKRHKRKRRYIDIDKINFDFEKEDFASSSNEELVRRNSVHAEEYANGYGNGYTNGYANEYTNELPYQKDINMNSEVIKSLLEPPPIPLNDTFQKYNKEISDVYVKHKKKRSGSLNIFLESQLLCIDEGAFEKENNFINNHFDNFIMRKLNVVNPNNEQDSTKQNKELQELLKYLMSWYYSGFYSGRISMLKQLHGE</sequence>
<accession>A0A1B1E2C7</accession>
<dbReference type="RefSeq" id="XP_019915893.1">
    <property type="nucleotide sequence ID" value="XM_020060087.1"/>
</dbReference>
<name>A0A1B1E2C7_9APIC</name>
<feature type="region of interest" description="Disordered" evidence="1">
    <location>
        <begin position="127"/>
        <end position="146"/>
    </location>
</feature>
<feature type="compositionally biased region" description="Basic and acidic residues" evidence="1">
    <location>
        <begin position="129"/>
        <end position="140"/>
    </location>
</feature>
<dbReference type="Proteomes" id="UP000092716">
    <property type="component" value="Chromosome 11"/>
</dbReference>
<dbReference type="VEuPathDB" id="PlasmoDB:PCOAH_00032920"/>
<reference evidence="3" key="1">
    <citation type="submission" date="2016-06" db="EMBL/GenBank/DDBJ databases">
        <title>First high quality genome sequence of Plasmodium coatneyi using continuous long reads from single molecule, real-time sequencing.</title>
        <authorList>
            <person name="Chien J.-T."/>
            <person name="Pakala S.B."/>
            <person name="Geraldo J.A."/>
            <person name="Lapp S.A."/>
            <person name="Barnwell J.W."/>
            <person name="Kissinger J.C."/>
            <person name="Galinski M.R."/>
            <person name="Humphrey J.C."/>
        </authorList>
    </citation>
    <scope>NUCLEOTIDE SEQUENCE [LARGE SCALE GENOMIC DNA]</scope>
    <source>
        <strain evidence="3">Hackeri</strain>
    </source>
</reference>
<dbReference type="KEGG" id="pcot:PCOAH_00032920"/>
<evidence type="ECO:0000313" key="2">
    <source>
        <dbReference type="EMBL" id="ANQ09198.1"/>
    </source>
</evidence>